<dbReference type="CDD" id="cd00593">
    <property type="entry name" value="RIBOc"/>
    <property type="match status" value="2"/>
</dbReference>
<evidence type="ECO:0000256" key="6">
    <source>
        <dbReference type="PROSITE-ProRule" id="PRU00657"/>
    </source>
</evidence>
<dbReference type="PANTHER" id="PTHR14950">
    <property type="entry name" value="DICER-RELATED"/>
    <property type="match status" value="1"/>
</dbReference>
<evidence type="ECO:0000313" key="12">
    <source>
        <dbReference type="Proteomes" id="UP001215280"/>
    </source>
</evidence>
<evidence type="ECO:0000313" key="11">
    <source>
        <dbReference type="EMBL" id="KAJ7724192.1"/>
    </source>
</evidence>
<dbReference type="Pfam" id="PF00270">
    <property type="entry name" value="DEAD"/>
    <property type="match status" value="1"/>
</dbReference>
<proteinExistence type="inferred from homology"/>
<dbReference type="GO" id="GO:0005524">
    <property type="term" value="F:ATP binding"/>
    <property type="evidence" value="ECO:0007669"/>
    <property type="project" value="UniProtKB-KW"/>
</dbReference>
<dbReference type="InterPro" id="IPR038248">
    <property type="entry name" value="Dicer_dimer_sf"/>
</dbReference>
<evidence type="ECO:0008006" key="13">
    <source>
        <dbReference type="Google" id="ProtNLM"/>
    </source>
</evidence>
<dbReference type="GO" id="GO:0005737">
    <property type="term" value="C:cytoplasm"/>
    <property type="evidence" value="ECO:0007669"/>
    <property type="project" value="TreeGrafter"/>
</dbReference>
<feature type="domain" description="RNase III" evidence="7">
    <location>
        <begin position="875"/>
        <end position="1012"/>
    </location>
</feature>
<dbReference type="GO" id="GO:0003723">
    <property type="term" value="F:RNA binding"/>
    <property type="evidence" value="ECO:0007669"/>
    <property type="project" value="UniProtKB-UniRule"/>
</dbReference>
<keyword evidence="12" id="KW-1185">Reference proteome</keyword>
<evidence type="ECO:0000256" key="3">
    <source>
        <dbReference type="ARBA" id="ARBA00022801"/>
    </source>
</evidence>
<gene>
    <name evidence="11" type="ORF">DFH07DRAFT_1067086</name>
</gene>
<dbReference type="Gene3D" id="3.30.160.380">
    <property type="entry name" value="Dicer dimerisation domain"/>
    <property type="match status" value="1"/>
</dbReference>
<comment type="similarity">
    <text evidence="6">Belongs to the helicase family. Dicer subfamily.</text>
</comment>
<keyword evidence="1" id="KW-0677">Repeat</keyword>
<dbReference type="SMART" id="SM00490">
    <property type="entry name" value="HELICc"/>
    <property type="match status" value="1"/>
</dbReference>
<dbReference type="InterPro" id="IPR001650">
    <property type="entry name" value="Helicase_C-like"/>
</dbReference>
<dbReference type="PROSITE" id="PS00517">
    <property type="entry name" value="RNASE_3_1"/>
    <property type="match status" value="1"/>
</dbReference>
<evidence type="ECO:0000256" key="1">
    <source>
        <dbReference type="ARBA" id="ARBA00022737"/>
    </source>
</evidence>
<evidence type="ECO:0000259" key="7">
    <source>
        <dbReference type="PROSITE" id="PS50142"/>
    </source>
</evidence>
<dbReference type="PROSITE" id="PS51192">
    <property type="entry name" value="HELICASE_ATP_BIND_1"/>
    <property type="match status" value="1"/>
</dbReference>
<dbReference type="SMART" id="SM00535">
    <property type="entry name" value="RIBOc"/>
    <property type="match status" value="2"/>
</dbReference>
<comment type="caution">
    <text evidence="11">The sequence shown here is derived from an EMBL/GenBank/DDBJ whole genome shotgun (WGS) entry which is preliminary data.</text>
</comment>
<dbReference type="PROSITE" id="PS51327">
    <property type="entry name" value="DICER_DSRBF"/>
    <property type="match status" value="1"/>
</dbReference>
<dbReference type="SUPFAM" id="SSF69065">
    <property type="entry name" value="RNase III domain-like"/>
    <property type="match status" value="2"/>
</dbReference>
<dbReference type="Proteomes" id="UP001215280">
    <property type="component" value="Unassembled WGS sequence"/>
</dbReference>
<evidence type="ECO:0000259" key="10">
    <source>
        <dbReference type="PROSITE" id="PS51327"/>
    </source>
</evidence>
<dbReference type="GO" id="GO:0004386">
    <property type="term" value="F:helicase activity"/>
    <property type="evidence" value="ECO:0007669"/>
    <property type="project" value="UniProtKB-KW"/>
</dbReference>
<feature type="domain" description="Helicase ATP-binding" evidence="8">
    <location>
        <begin position="16"/>
        <end position="188"/>
    </location>
</feature>
<keyword evidence="6" id="KW-0694">RNA-binding</keyword>
<dbReference type="InterPro" id="IPR005034">
    <property type="entry name" value="Dicer_dimerisation"/>
</dbReference>
<evidence type="ECO:0000256" key="4">
    <source>
        <dbReference type="ARBA" id="ARBA00022806"/>
    </source>
</evidence>
<reference evidence="11" key="1">
    <citation type="submission" date="2023-03" db="EMBL/GenBank/DDBJ databases">
        <title>Massive genome expansion in bonnet fungi (Mycena s.s.) driven by repeated elements and novel gene families across ecological guilds.</title>
        <authorList>
            <consortium name="Lawrence Berkeley National Laboratory"/>
            <person name="Harder C.B."/>
            <person name="Miyauchi S."/>
            <person name="Viragh M."/>
            <person name="Kuo A."/>
            <person name="Thoen E."/>
            <person name="Andreopoulos B."/>
            <person name="Lu D."/>
            <person name="Skrede I."/>
            <person name="Drula E."/>
            <person name="Henrissat B."/>
            <person name="Morin E."/>
            <person name="Kohler A."/>
            <person name="Barry K."/>
            <person name="LaButti K."/>
            <person name="Morin E."/>
            <person name="Salamov A."/>
            <person name="Lipzen A."/>
            <person name="Mereny Z."/>
            <person name="Hegedus B."/>
            <person name="Baldrian P."/>
            <person name="Stursova M."/>
            <person name="Weitz H."/>
            <person name="Taylor A."/>
            <person name="Grigoriev I.V."/>
            <person name="Nagy L.G."/>
            <person name="Martin F."/>
            <person name="Kauserud H."/>
        </authorList>
    </citation>
    <scope>NUCLEOTIDE SEQUENCE</scope>
    <source>
        <strain evidence="11">CBHHK188m</strain>
    </source>
</reference>
<feature type="domain" description="RNase III" evidence="7">
    <location>
        <begin position="1049"/>
        <end position="1196"/>
    </location>
</feature>
<keyword evidence="2" id="KW-0547">Nucleotide-binding</keyword>
<dbReference type="PROSITE" id="PS50142">
    <property type="entry name" value="RNASE_3_2"/>
    <property type="match status" value="2"/>
</dbReference>
<name>A0AAD7HMU6_9AGAR</name>
<dbReference type="SUPFAM" id="SSF54768">
    <property type="entry name" value="dsRNA-binding domain-like"/>
    <property type="match status" value="1"/>
</dbReference>
<dbReference type="EMBL" id="JARJLG010000240">
    <property type="protein sequence ID" value="KAJ7724192.1"/>
    <property type="molecule type" value="Genomic_DNA"/>
</dbReference>
<dbReference type="InterPro" id="IPR027417">
    <property type="entry name" value="P-loop_NTPase"/>
</dbReference>
<evidence type="ECO:0000256" key="5">
    <source>
        <dbReference type="ARBA" id="ARBA00022840"/>
    </source>
</evidence>
<dbReference type="PANTHER" id="PTHR14950:SF37">
    <property type="entry name" value="ENDORIBONUCLEASE DICER"/>
    <property type="match status" value="1"/>
</dbReference>
<dbReference type="SMART" id="SM00487">
    <property type="entry name" value="DEXDc"/>
    <property type="match status" value="1"/>
</dbReference>
<evidence type="ECO:0000259" key="8">
    <source>
        <dbReference type="PROSITE" id="PS51192"/>
    </source>
</evidence>
<dbReference type="InterPro" id="IPR000999">
    <property type="entry name" value="RNase_III_dom"/>
</dbReference>
<dbReference type="InterPro" id="IPR014001">
    <property type="entry name" value="Helicase_ATP-bd"/>
</dbReference>
<dbReference type="CDD" id="cd18034">
    <property type="entry name" value="DEXHc_dicer"/>
    <property type="match status" value="1"/>
</dbReference>
<accession>A0AAD7HMU6</accession>
<dbReference type="GO" id="GO:0004525">
    <property type="term" value="F:ribonuclease III activity"/>
    <property type="evidence" value="ECO:0007669"/>
    <property type="project" value="InterPro"/>
</dbReference>
<keyword evidence="3" id="KW-0378">Hydrolase</keyword>
<organism evidence="11 12">
    <name type="scientific">Mycena maculata</name>
    <dbReference type="NCBI Taxonomy" id="230809"/>
    <lineage>
        <taxon>Eukaryota</taxon>
        <taxon>Fungi</taxon>
        <taxon>Dikarya</taxon>
        <taxon>Basidiomycota</taxon>
        <taxon>Agaricomycotina</taxon>
        <taxon>Agaricomycetes</taxon>
        <taxon>Agaricomycetidae</taxon>
        <taxon>Agaricales</taxon>
        <taxon>Marasmiineae</taxon>
        <taxon>Mycenaceae</taxon>
        <taxon>Mycena</taxon>
    </lineage>
</organism>
<keyword evidence="5" id="KW-0067">ATP-binding</keyword>
<dbReference type="Pfam" id="PF00271">
    <property type="entry name" value="Helicase_C"/>
    <property type="match status" value="1"/>
</dbReference>
<dbReference type="Gene3D" id="1.10.1520.10">
    <property type="entry name" value="Ribonuclease III domain"/>
    <property type="match status" value="2"/>
</dbReference>
<dbReference type="InterPro" id="IPR036389">
    <property type="entry name" value="RNase_III_sf"/>
</dbReference>
<dbReference type="PROSITE" id="PS51194">
    <property type="entry name" value="HELICASE_CTER"/>
    <property type="match status" value="1"/>
</dbReference>
<dbReference type="Pfam" id="PF00636">
    <property type="entry name" value="Ribonuclease_3"/>
    <property type="match status" value="2"/>
</dbReference>
<dbReference type="Gene3D" id="3.40.50.300">
    <property type="entry name" value="P-loop containing nucleotide triphosphate hydrolases"/>
    <property type="match status" value="2"/>
</dbReference>
<dbReference type="GO" id="GO:0005634">
    <property type="term" value="C:nucleus"/>
    <property type="evidence" value="ECO:0007669"/>
    <property type="project" value="TreeGrafter"/>
</dbReference>
<evidence type="ECO:0000259" key="9">
    <source>
        <dbReference type="PROSITE" id="PS51194"/>
    </source>
</evidence>
<sequence>MATAAEMIPRRYQEEAFERAQKGNVICALETGGGKTFISLLLLKWVALQRPENKVIFLVPKVALVEQQGDFVASRSTLRVMKLHGALEIDLADRRGWRSKFERHDVFVMTAQIFLNLITHSLWSIEKVALMVFDEAHHANKNHPYNGIMREYYEVSPTLRPKIFGMTASPIWNVKDPEGSLATLEANLDSKVIAVRTQVDELATHAPKASESIKQYPSPPPDYDFPSPTLWMCLSVFESTFAELDIGWDGIARRYAATLLNLGPYCASLYLYFEISQRVFHLLKEDVSDATMDWRSSSQLLAEVDQVRDILAGYDDFFTILPPRMEWCSPKIRVLSEVLLSHHSSTFQGIVFVEQRQVAGCLAKTLPRIPALSHLRCAALVGEGVNAQGISKDVCPSTQSTVQSFRDGKINLIIATAVAEEGLDFPACDLVVRFDVLQHMVGYVQSRGRARSKASTFILMVEENNIAQLKRYQAFLEQEPELKSLYQSRQDEVEVEVGDSDSEEGVHPADLAQRERYVVPSTGAVLTYNNAIQLLGRLCALIPHDAFTPAHFPQYSGEFQAAVQLTPSLPLSKEDLRFQGPQRASKQEAKRAVAFIAVRRLHELDVFDQYLLPVSSSRKGHEDSDGRPLLDVSQIPDPMQVLVKEPWTTDYFQPLWIHTIFIDKRPVAGLVTGTQLFPVELDLDLPIRTSGRELVQFDEPHEAEQRKIMQQYTKEAIWVRITATPIDLPLNLYIVPVLETGQPDFAAIRRLLDAPRGNSNWESIDETDYGHLMVQNVNLMGHIYLLQRIRSDLSPASVPPDGSKEAGFANYHDYWVRKWTALFLDRMDTEYLSLHLQLRGCCRWISISEDVRQAMHILPALCHKITEIYRVRRARLSLSLPRIEDNIFVEAFTLPCSSAGYSNQRLETLGDAVLKLCTTVHLLNRYPYRHEGQLSIMRQNSVSNYFLLSRAKEIGLESFLTCEVWRSLKTWRSCIQCPVVEDCVRRTLREFPRRSLQDCMESTLGASFVTGGIEMALHAGRSLCLDFGGPAPWGIRYKILDPSPVSKMFSSLEESLGYCFRCGSLLVEALKHPSFDNENTPSYERLEFLGDAILDLVIIHYMYRKFPRATSDQLAWPRTRAICASALAFVGVRRLQLHQIVLMNNVELSMEVERHIPHLQACSGQEIVQSGWRYDPPKVLSDIFESVIGAVLVDSNYNYERTATVVEYVMEDVLEALNPSLRRDPISELLEWAGKSGCISSKQIVFEKSLSQRGYTVTTVVHGVVVAGPIASISAAIAKNLAAEQALSVLKNSANENHIARLCDCRKDAVKD</sequence>
<dbReference type="GO" id="GO:0030422">
    <property type="term" value="P:siRNA processing"/>
    <property type="evidence" value="ECO:0007669"/>
    <property type="project" value="TreeGrafter"/>
</dbReference>
<feature type="domain" description="Helicase C-terminal" evidence="9">
    <location>
        <begin position="334"/>
        <end position="493"/>
    </location>
</feature>
<dbReference type="SUPFAM" id="SSF52540">
    <property type="entry name" value="P-loop containing nucleoside triphosphate hydrolases"/>
    <property type="match status" value="1"/>
</dbReference>
<feature type="domain" description="Dicer dsRNA-binding fold" evidence="10">
    <location>
        <begin position="531"/>
        <end position="621"/>
    </location>
</feature>
<keyword evidence="4" id="KW-0347">Helicase</keyword>
<dbReference type="Pfam" id="PF03368">
    <property type="entry name" value="Dicer_dimer"/>
    <property type="match status" value="1"/>
</dbReference>
<protein>
    <recommendedName>
        <fullName evidence="13">Dicer-like protein 1</fullName>
    </recommendedName>
</protein>
<evidence type="ECO:0000256" key="2">
    <source>
        <dbReference type="ARBA" id="ARBA00022741"/>
    </source>
</evidence>
<feature type="non-terminal residue" evidence="11">
    <location>
        <position position="1312"/>
    </location>
</feature>
<dbReference type="InterPro" id="IPR011545">
    <property type="entry name" value="DEAD/DEAH_box_helicase_dom"/>
</dbReference>